<feature type="transmembrane region" description="Helical" evidence="5">
    <location>
        <begin position="97"/>
        <end position="121"/>
    </location>
</feature>
<sequence length="248" mass="27994">MMRGFWTLFKQTLNQLLTPGTIGIFLIFPTVLISLMGFLFENIYNTSLVSSYDFYGVTMIIFIAMMGATVPANIFLEKHLKSANTRIFYSPVSRVSVYFSKILACFLFMSLCLALNIIVFQGLSFVNFGGNNMIYVILLLSHFVLFLTLLSSAICVTIRNEEMTNMILSNSTAVLGFLSGIFFPIASLGAFFEKVASFSPIKWTVDCVFQLIYDGASSNYWWIILGLLALSLLLLLIVHRNYRPQDYV</sequence>
<evidence type="ECO:0000313" key="8">
    <source>
        <dbReference type="Proteomes" id="UP000003157"/>
    </source>
</evidence>
<dbReference type="PANTHER" id="PTHR43229:SF2">
    <property type="entry name" value="NODULATION PROTEIN J"/>
    <property type="match status" value="1"/>
</dbReference>
<dbReference type="Pfam" id="PF12698">
    <property type="entry name" value="ABC2_membrane_3"/>
    <property type="match status" value="1"/>
</dbReference>
<feature type="domain" description="ABC transmembrane type-2" evidence="6">
    <location>
        <begin position="20"/>
        <end position="245"/>
    </location>
</feature>
<keyword evidence="3 5" id="KW-1133">Transmembrane helix</keyword>
<feature type="transmembrane region" description="Helical" evidence="5">
    <location>
        <begin position="168"/>
        <end position="192"/>
    </location>
</feature>
<protein>
    <submittedName>
        <fullName evidence="7">ABC transporter permease</fullName>
    </submittedName>
</protein>
<feature type="transmembrane region" description="Helical" evidence="5">
    <location>
        <begin position="220"/>
        <end position="238"/>
    </location>
</feature>
<keyword evidence="4 5" id="KW-0472">Membrane</keyword>
<dbReference type="GO" id="GO:0043190">
    <property type="term" value="C:ATP-binding cassette (ABC) transporter complex"/>
    <property type="evidence" value="ECO:0007669"/>
    <property type="project" value="InterPro"/>
</dbReference>
<keyword evidence="2 5" id="KW-0812">Transmembrane</keyword>
<comment type="caution">
    <text evidence="7">The sequence shown here is derived from an EMBL/GenBank/DDBJ whole genome shotgun (WGS) entry which is preliminary data.</text>
</comment>
<dbReference type="InterPro" id="IPR000412">
    <property type="entry name" value="ABC_2_transport"/>
</dbReference>
<evidence type="ECO:0000256" key="2">
    <source>
        <dbReference type="ARBA" id="ARBA00022692"/>
    </source>
</evidence>
<dbReference type="InterPro" id="IPR047817">
    <property type="entry name" value="ABC2_TM_bact-type"/>
</dbReference>
<comment type="subcellular location">
    <subcellularLocation>
        <location evidence="1">Membrane</location>
        <topology evidence="1">Multi-pass membrane protein</topology>
    </subcellularLocation>
</comment>
<proteinExistence type="predicted"/>
<dbReference type="AlphaFoldDB" id="E7GFF7"/>
<evidence type="ECO:0000256" key="3">
    <source>
        <dbReference type="ARBA" id="ARBA00022989"/>
    </source>
</evidence>
<name>E7GFF7_9FIRM</name>
<dbReference type="STRING" id="100884.GCA_000269565_00620"/>
<evidence type="ECO:0000313" key="7">
    <source>
        <dbReference type="EMBL" id="EFW03218.1"/>
    </source>
</evidence>
<dbReference type="InterPro" id="IPR013525">
    <property type="entry name" value="ABC2_TM"/>
</dbReference>
<feature type="transmembrane region" description="Helical" evidence="5">
    <location>
        <begin position="133"/>
        <end position="156"/>
    </location>
</feature>
<dbReference type="Proteomes" id="UP000003157">
    <property type="component" value="Unassembled WGS sequence"/>
</dbReference>
<feature type="transmembrane region" description="Helical" evidence="5">
    <location>
        <begin position="21"/>
        <end position="40"/>
    </location>
</feature>
<dbReference type="EMBL" id="ADKX01000049">
    <property type="protein sequence ID" value="EFW03218.1"/>
    <property type="molecule type" value="Genomic_DNA"/>
</dbReference>
<dbReference type="PIRSF" id="PIRSF006648">
    <property type="entry name" value="DrrB"/>
    <property type="match status" value="1"/>
</dbReference>
<feature type="transmembrane region" description="Helical" evidence="5">
    <location>
        <begin position="52"/>
        <end position="76"/>
    </location>
</feature>
<evidence type="ECO:0000259" key="6">
    <source>
        <dbReference type="PROSITE" id="PS51012"/>
    </source>
</evidence>
<dbReference type="HOGENOM" id="CLU_097448_0_0_9"/>
<dbReference type="PANTHER" id="PTHR43229">
    <property type="entry name" value="NODULATION PROTEIN J"/>
    <property type="match status" value="1"/>
</dbReference>
<reference evidence="7 8" key="1">
    <citation type="submission" date="2010-12" db="EMBL/GenBank/DDBJ databases">
        <title>The Genome Sequence of Coprobacillus sp. strain 29_1.</title>
        <authorList>
            <consortium name="The Broad Institute Genome Sequencing Platform"/>
            <person name="Earl A."/>
            <person name="Ward D."/>
            <person name="Feldgarden M."/>
            <person name="Gevers D."/>
            <person name="Daigneault M."/>
            <person name="Sibley C.D."/>
            <person name="White A."/>
            <person name="Strauss J."/>
            <person name="Allen-Vercoe E."/>
            <person name="Young S.K."/>
            <person name="Zeng Q."/>
            <person name="Gargeya S."/>
            <person name="Fitzgerald M."/>
            <person name="Haas B."/>
            <person name="Abouelleil A."/>
            <person name="Alvarado L."/>
            <person name="Arachchi H.M."/>
            <person name="Berlin A."/>
            <person name="Brown A."/>
            <person name="Chapman S.B."/>
            <person name="Chen Z."/>
            <person name="Dunbar C."/>
            <person name="Freedman E."/>
            <person name="Gearin G."/>
            <person name="Gellesch M."/>
            <person name="Goldberg J."/>
            <person name="Griggs A."/>
            <person name="Gujja S."/>
            <person name="Heilman E."/>
            <person name="Heiman D."/>
            <person name="Howarth C."/>
            <person name="Larson L."/>
            <person name="Lui A."/>
            <person name="MacDonald P.J.P."/>
            <person name="Mehta T."/>
            <person name="Montmayeur A."/>
            <person name="Murphy C."/>
            <person name="Neiman D."/>
            <person name="Pearson M."/>
            <person name="Priest M."/>
            <person name="Roberts A."/>
            <person name="Saif S."/>
            <person name="Shea T."/>
            <person name="Shenoy N."/>
            <person name="Sisk P."/>
            <person name="Stolte C."/>
            <person name="Sykes S."/>
            <person name="White J."/>
            <person name="Yandava C."/>
            <person name="Nusbaum C."/>
            <person name="Birren B."/>
        </authorList>
    </citation>
    <scope>NUCLEOTIDE SEQUENCE [LARGE SCALE GENOMIC DNA]</scope>
    <source>
        <strain evidence="7 8">29_1</strain>
    </source>
</reference>
<dbReference type="OrthoDB" id="2589236at2"/>
<dbReference type="InterPro" id="IPR051784">
    <property type="entry name" value="Nod_factor_ABC_transporter"/>
</dbReference>
<organism evidence="7 8">
    <name type="scientific">Coprobacillus cateniformis</name>
    <dbReference type="NCBI Taxonomy" id="100884"/>
    <lineage>
        <taxon>Bacteria</taxon>
        <taxon>Bacillati</taxon>
        <taxon>Bacillota</taxon>
        <taxon>Erysipelotrichia</taxon>
        <taxon>Erysipelotrichales</taxon>
        <taxon>Coprobacillaceae</taxon>
        <taxon>Coprobacillus</taxon>
    </lineage>
</organism>
<keyword evidence="8" id="KW-1185">Reference proteome</keyword>
<dbReference type="eggNOG" id="COG0842">
    <property type="taxonomic scope" value="Bacteria"/>
</dbReference>
<dbReference type="RefSeq" id="WP_008790582.1">
    <property type="nucleotide sequence ID" value="NZ_CAJKBJ010000030.1"/>
</dbReference>
<evidence type="ECO:0000256" key="5">
    <source>
        <dbReference type="SAM" id="Phobius"/>
    </source>
</evidence>
<evidence type="ECO:0000256" key="1">
    <source>
        <dbReference type="ARBA" id="ARBA00004141"/>
    </source>
</evidence>
<dbReference type="PROSITE" id="PS51012">
    <property type="entry name" value="ABC_TM2"/>
    <property type="match status" value="1"/>
</dbReference>
<gene>
    <name evidence="7" type="ORF">HMPREF9488_03500</name>
</gene>
<evidence type="ECO:0000256" key="4">
    <source>
        <dbReference type="ARBA" id="ARBA00023136"/>
    </source>
</evidence>
<accession>E7GFF7</accession>
<dbReference type="GO" id="GO:0140359">
    <property type="term" value="F:ABC-type transporter activity"/>
    <property type="evidence" value="ECO:0007669"/>
    <property type="project" value="InterPro"/>
</dbReference>